<comment type="caution">
    <text evidence="1">The sequence shown here is derived from an EMBL/GenBank/DDBJ whole genome shotgun (WGS) entry which is preliminary data.</text>
</comment>
<dbReference type="Proteomes" id="UP001348641">
    <property type="component" value="Unassembled WGS sequence"/>
</dbReference>
<name>A0ABU7KQF5_9ACTN</name>
<sequence>MNPAEIAETPGSSAVRTMVEARLEEARRAGGAPETVRVEWRGQPTNFKVVTVPLDDLLYNPETHRIRAQRSHDPVFDAKLAEDPWSKESQEYLHKLLQCKPDNPDATDPDFEKLKDDLKDYGQKDAGIITPSGILVNGNTRCAALRDLNKRDFRAAVLPATATWADIAAVELELQLRKDRRRDYSYINRLIAVHEQTSAGRTPAELAKAFRTTPKAIERDLWVYEFISEAIERSREELGGGGTTSLRLMDFEGHQETLSELHRSYHKAADTGKAEALRENRLLAIVLGTAKTKVRYVGHDFHNAYLVPKLGEEFAQPGKPADEAFSLPGLDLGEDLPLLGEEPDTLRARAFTDRVLKARARQAAASQLTAEEAAEARTVLDQVKDAVEQGVHEAEWVDRRAKRKSAAAKTLQEAAKLVSESTQQASQARSQDLMEHRALDDSLLELATALKKLSRVASRGVEEPGPGLSWLQDAVADL</sequence>
<organism evidence="1 2">
    <name type="scientific">Nocardiopsis tropica</name>
    <dbReference type="NCBI Taxonomy" id="109330"/>
    <lineage>
        <taxon>Bacteria</taxon>
        <taxon>Bacillati</taxon>
        <taxon>Actinomycetota</taxon>
        <taxon>Actinomycetes</taxon>
        <taxon>Streptosporangiales</taxon>
        <taxon>Nocardiopsidaceae</taxon>
        <taxon>Nocardiopsis</taxon>
    </lineage>
</organism>
<evidence type="ECO:0000313" key="1">
    <source>
        <dbReference type="EMBL" id="MEE2051499.1"/>
    </source>
</evidence>
<dbReference type="RefSeq" id="WP_330158619.1">
    <property type="nucleotide sequence ID" value="NZ_BAAAJA010000009.1"/>
</dbReference>
<reference evidence="1 2" key="1">
    <citation type="submission" date="2023-07" db="EMBL/GenBank/DDBJ databases">
        <authorList>
            <person name="Girao M."/>
            <person name="Carvalho M.F."/>
        </authorList>
    </citation>
    <scope>NUCLEOTIDE SEQUENCE [LARGE SCALE GENOMIC DNA]</scope>
    <source>
        <strain evidence="1 2">66/93</strain>
    </source>
</reference>
<proteinExistence type="predicted"/>
<accession>A0ABU7KQF5</accession>
<evidence type="ECO:0008006" key="3">
    <source>
        <dbReference type="Google" id="ProtNLM"/>
    </source>
</evidence>
<protein>
    <recommendedName>
        <fullName evidence="3">Transcriptional regulator</fullName>
    </recommendedName>
</protein>
<gene>
    <name evidence="1" type="ORF">Q8A49_13450</name>
</gene>
<dbReference type="EMBL" id="JAUUCC010000030">
    <property type="protein sequence ID" value="MEE2051499.1"/>
    <property type="molecule type" value="Genomic_DNA"/>
</dbReference>
<evidence type="ECO:0000313" key="2">
    <source>
        <dbReference type="Proteomes" id="UP001348641"/>
    </source>
</evidence>